<proteinExistence type="predicted"/>
<evidence type="ECO:0000313" key="3">
    <source>
        <dbReference type="Proteomes" id="UP001470809"/>
    </source>
</evidence>
<reference evidence="2 3" key="2">
    <citation type="submission" date="2024-08" db="EMBL/GenBank/DDBJ databases">
        <title>Phylogenomic analyses of a clade within the roseobacter group suggest taxonomic reassignments of species of the genera Aestuariivita, Citreicella, Loktanella, Nautella, Pelagibaca, Ruegeria, Thalassobius, Thiobacimonas and Tropicibacter, and the proposal o.</title>
        <authorList>
            <person name="Jeon C.O."/>
        </authorList>
    </citation>
    <scope>NUCLEOTIDE SEQUENCE [LARGE SCALE GENOMIC DNA]</scope>
    <source>
        <strain evidence="2 3">SS1-5</strain>
    </source>
</reference>
<gene>
    <name evidence="2" type="ORF">AABB31_21090</name>
</gene>
<dbReference type="InterPro" id="IPR011009">
    <property type="entry name" value="Kinase-like_dom_sf"/>
</dbReference>
<name>A0AAN0NIL7_9RHOB</name>
<sequence>MAEWGIAAERVPLGGGHRNIVYRTVGPEPNWVFKSTRRAPEALAWLTPVQDCARQSGFIVPPLKRSAAGRLVEQGWTCEPFVAGAHPGPDEMSTIADQVARFHALARDILQRPGFLSSQDLLRDEIGGDVDLTAMPNDAVIKCREAWGQLQGWPQTIVHGDLNSSNLLVTSDGRIAVLDWDECRRDLAVFDIGQLAAISPAEQRAIIAWEVACAWSVEPDYARRMLEKLT</sequence>
<dbReference type="Gene3D" id="3.90.1200.10">
    <property type="match status" value="1"/>
</dbReference>
<protein>
    <submittedName>
        <fullName evidence="2">Phosphotransferase enzyme family protein</fullName>
    </submittedName>
</protein>
<dbReference type="KEGG" id="yrh:AABB31_21090"/>
<keyword evidence="3" id="KW-1185">Reference proteome</keyword>
<dbReference type="InterPro" id="IPR002575">
    <property type="entry name" value="Aminoglycoside_PTrfase"/>
</dbReference>
<accession>A0AAN0NIL7</accession>
<dbReference type="Pfam" id="PF01636">
    <property type="entry name" value="APH"/>
    <property type="match status" value="1"/>
</dbReference>
<reference evidence="3" key="1">
    <citation type="submission" date="2024-04" db="EMBL/GenBank/DDBJ databases">
        <title>Phylogenomic analyses of a clade within the roseobacter group suggest taxonomic reassignments of species of the genera Aestuariivita, Citreicella, Loktanella, Nautella, Pelagibaca, Ruegeria, Thalassobius, Thiobacimonas and Tropicibacter, and the proposal o.</title>
        <authorList>
            <person name="Jeon C.O."/>
        </authorList>
    </citation>
    <scope>NUCLEOTIDE SEQUENCE [LARGE SCALE GENOMIC DNA]</scope>
    <source>
        <strain evidence="3">SS1-5</strain>
    </source>
</reference>
<feature type="domain" description="Aminoglycoside phosphotransferase" evidence="1">
    <location>
        <begin position="12"/>
        <end position="222"/>
    </location>
</feature>
<dbReference type="RefSeq" id="WP_342076708.1">
    <property type="nucleotide sequence ID" value="NZ_CP151767.2"/>
</dbReference>
<dbReference type="AlphaFoldDB" id="A0AAN0NIL7"/>
<dbReference type="SUPFAM" id="SSF56112">
    <property type="entry name" value="Protein kinase-like (PK-like)"/>
    <property type="match status" value="1"/>
</dbReference>
<dbReference type="Proteomes" id="UP001470809">
    <property type="component" value="Chromosome"/>
</dbReference>
<organism evidence="2 3">
    <name type="scientific">Yoonia rhodophyticola</name>
    <dbReference type="NCBI Taxonomy" id="3137370"/>
    <lineage>
        <taxon>Bacteria</taxon>
        <taxon>Pseudomonadati</taxon>
        <taxon>Pseudomonadota</taxon>
        <taxon>Alphaproteobacteria</taxon>
        <taxon>Rhodobacterales</taxon>
        <taxon>Paracoccaceae</taxon>
        <taxon>Yoonia</taxon>
    </lineage>
</organism>
<dbReference type="EMBL" id="CP151767">
    <property type="protein sequence ID" value="WZU67397.1"/>
    <property type="molecule type" value="Genomic_DNA"/>
</dbReference>
<evidence type="ECO:0000259" key="1">
    <source>
        <dbReference type="Pfam" id="PF01636"/>
    </source>
</evidence>
<evidence type="ECO:0000313" key="2">
    <source>
        <dbReference type="EMBL" id="WZU67397.1"/>
    </source>
</evidence>